<evidence type="ECO:0000313" key="2">
    <source>
        <dbReference type="Proteomes" id="UP000316781"/>
    </source>
</evidence>
<evidence type="ECO:0000313" key="1">
    <source>
        <dbReference type="EMBL" id="TRL30426.1"/>
    </source>
</evidence>
<proteinExistence type="predicted"/>
<organism evidence="1 2">
    <name type="scientific">Methylosinus sporium</name>
    <dbReference type="NCBI Taxonomy" id="428"/>
    <lineage>
        <taxon>Bacteria</taxon>
        <taxon>Pseudomonadati</taxon>
        <taxon>Pseudomonadota</taxon>
        <taxon>Alphaproteobacteria</taxon>
        <taxon>Hyphomicrobiales</taxon>
        <taxon>Methylocystaceae</taxon>
        <taxon>Methylosinus</taxon>
    </lineage>
</organism>
<dbReference type="Proteomes" id="UP000316781">
    <property type="component" value="Unassembled WGS sequence"/>
</dbReference>
<gene>
    <name evidence="1" type="ORF">FM996_16780</name>
</gene>
<comment type="caution">
    <text evidence="1">The sequence shown here is derived from an EMBL/GenBank/DDBJ whole genome shotgun (WGS) entry which is preliminary data.</text>
</comment>
<name>A0A549SLC1_METSR</name>
<dbReference type="EMBL" id="VJMF01000071">
    <property type="protein sequence ID" value="TRL30426.1"/>
    <property type="molecule type" value="Genomic_DNA"/>
</dbReference>
<protein>
    <submittedName>
        <fullName evidence="1">Uncharacterized protein</fullName>
    </submittedName>
</protein>
<sequence length="146" mass="16225">MLPDVRSANREPFPSIRLAGLMWEGTFKQAVAGVIGGVMSELRRRLTLTPSAQIFCVSWTDRSDGFRHFCGVKTEANIVVQGLELIEISALECLTMPHSGGDASNAYAFLMAERDRLGLRAYHDPSMIDEHLEDGAMRLWLAIDTK</sequence>
<reference evidence="1 2" key="1">
    <citation type="submission" date="2019-07" db="EMBL/GenBank/DDBJ databases">
        <title>Ln-dependent methylotrophs.</title>
        <authorList>
            <person name="Tani A."/>
        </authorList>
    </citation>
    <scope>NUCLEOTIDE SEQUENCE [LARGE SCALE GENOMIC DNA]</scope>
    <source>
        <strain evidence="1 2">SM89A</strain>
    </source>
</reference>
<dbReference type="RefSeq" id="WP_142863976.1">
    <property type="nucleotide sequence ID" value="NZ_VJMF01000071.1"/>
</dbReference>
<dbReference type="AlphaFoldDB" id="A0A549SLC1"/>
<accession>A0A549SLC1</accession>